<sequence length="411" mass="43045">MTTIDLDLLLTACSTGGPSCLSSTTRLRPAGGLHTAVAPAKYLQGKGSDAKSVYVYERRFLGGEPRHTVLIDSKQSQLNRLEAQLEQARVDGHSLLSRIPHVQVTYRDGQDVRGFTDLTLPHRVFDAHIRAGTVDGVPTTQTPTYRAVRDAGPANARALLNVSPVTLVLGGWDASRKSRQARWRSALVGEIVGFVPGGGAGGHGVPAEGRRGGARIDPVGMQMRVPGTALAQMAEAQRDELSTKTYNKMVEQGRKAQDAPVTAAELGFGGIPPALSALGGVACDPILRTHVLSFAALRQMRFGAGPNGDAACRALLAALALDGLARSDAELYLRANCDLVEDGAATMTLDQRGGEALVLTAPDIAAADALLEAALREAEQQAGVTWSGVALSVTGHPDVVRGAVAEDDEAS</sequence>
<dbReference type="AlphaFoldDB" id="A0A1H3G780"/>
<keyword evidence="1" id="KW-0175">Coiled coil</keyword>
<name>A0A1H3G780_9ACTN</name>
<evidence type="ECO:0000313" key="3">
    <source>
        <dbReference type="Proteomes" id="UP000198921"/>
    </source>
</evidence>
<evidence type="ECO:0000313" key="2">
    <source>
        <dbReference type="EMBL" id="SDX98334.1"/>
    </source>
</evidence>
<reference evidence="3" key="1">
    <citation type="submission" date="2016-10" db="EMBL/GenBank/DDBJ databases">
        <authorList>
            <person name="Varghese N."/>
            <person name="Submissions S."/>
        </authorList>
    </citation>
    <scope>NUCLEOTIDE SEQUENCE [LARGE SCALE GENOMIC DNA]</scope>
    <source>
        <strain evidence="3">DSM 45422</strain>
    </source>
</reference>
<organism evidence="2 3">
    <name type="scientific">Geodermatophilus africanus</name>
    <dbReference type="NCBI Taxonomy" id="1137993"/>
    <lineage>
        <taxon>Bacteria</taxon>
        <taxon>Bacillati</taxon>
        <taxon>Actinomycetota</taxon>
        <taxon>Actinomycetes</taxon>
        <taxon>Geodermatophilales</taxon>
        <taxon>Geodermatophilaceae</taxon>
        <taxon>Geodermatophilus</taxon>
    </lineage>
</organism>
<dbReference type="STRING" id="1137993.SAMN05660209_01737"/>
<protein>
    <submittedName>
        <fullName evidence="2">CRISPR-associated protein Csb1</fullName>
    </submittedName>
</protein>
<dbReference type="RefSeq" id="WP_091153755.1">
    <property type="nucleotide sequence ID" value="NZ_FNOT01000004.1"/>
</dbReference>
<keyword evidence="3" id="KW-1185">Reference proteome</keyword>
<dbReference type="OrthoDB" id="190628at2"/>
<proteinExistence type="predicted"/>
<gene>
    <name evidence="2" type="ORF">SAMN05660209_01737</name>
</gene>
<evidence type="ECO:0000256" key="1">
    <source>
        <dbReference type="SAM" id="Coils"/>
    </source>
</evidence>
<dbReference type="Pfam" id="PF09617">
    <property type="entry name" value="Cas_GSU0053"/>
    <property type="match status" value="1"/>
</dbReference>
<dbReference type="NCBIfam" id="TIGR02570">
    <property type="entry name" value="cas7_GSU0053"/>
    <property type="match status" value="1"/>
</dbReference>
<dbReference type="Proteomes" id="UP000198921">
    <property type="component" value="Unassembled WGS sequence"/>
</dbReference>
<accession>A0A1H3G780</accession>
<feature type="coiled-coil region" evidence="1">
    <location>
        <begin position="71"/>
        <end position="98"/>
    </location>
</feature>
<dbReference type="EMBL" id="FNOT01000004">
    <property type="protein sequence ID" value="SDX98334.1"/>
    <property type="molecule type" value="Genomic_DNA"/>
</dbReference>
<dbReference type="InterPro" id="IPR013403">
    <property type="entry name" value="CRISPR-assoc_prot_Csb1/Cas7u"/>
</dbReference>